<dbReference type="InterPro" id="IPR004389">
    <property type="entry name" value="Ribosomal_uL18_bac-type"/>
</dbReference>
<evidence type="ECO:0000256" key="6">
    <source>
        <dbReference type="ARBA" id="ARBA00035197"/>
    </source>
</evidence>
<dbReference type="InterPro" id="IPR057268">
    <property type="entry name" value="Ribosomal_L18"/>
</dbReference>
<organism evidence="8 9">
    <name type="scientific">Candidatus Nomurabacteria bacterium RIFCSPLOWO2_01_FULL_33_17</name>
    <dbReference type="NCBI Taxonomy" id="1801764"/>
    <lineage>
        <taxon>Bacteria</taxon>
        <taxon>Candidatus Nomuraibacteriota</taxon>
    </lineage>
</organism>
<dbReference type="Proteomes" id="UP000178184">
    <property type="component" value="Unassembled WGS sequence"/>
</dbReference>
<dbReference type="GO" id="GO:0003735">
    <property type="term" value="F:structural constituent of ribosome"/>
    <property type="evidence" value="ECO:0007669"/>
    <property type="project" value="InterPro"/>
</dbReference>
<evidence type="ECO:0000256" key="7">
    <source>
        <dbReference type="HAMAP-Rule" id="MF_01337"/>
    </source>
</evidence>
<reference evidence="8 9" key="1">
    <citation type="journal article" date="2016" name="Nat. Commun.">
        <title>Thousands of microbial genomes shed light on interconnected biogeochemical processes in an aquifer system.</title>
        <authorList>
            <person name="Anantharaman K."/>
            <person name="Brown C.T."/>
            <person name="Hug L.A."/>
            <person name="Sharon I."/>
            <person name="Castelle C.J."/>
            <person name="Probst A.J."/>
            <person name="Thomas B.C."/>
            <person name="Singh A."/>
            <person name="Wilkins M.J."/>
            <person name="Karaoz U."/>
            <person name="Brodie E.L."/>
            <person name="Williams K.H."/>
            <person name="Hubbard S.S."/>
            <person name="Banfield J.F."/>
        </authorList>
    </citation>
    <scope>NUCLEOTIDE SEQUENCE [LARGE SCALE GENOMIC DNA]</scope>
</reference>
<dbReference type="AlphaFoldDB" id="A0A1F6WPQ0"/>
<keyword evidence="2 7" id="KW-0699">rRNA-binding</keyword>
<comment type="similarity">
    <text evidence="1 7">Belongs to the universal ribosomal protein uL18 family.</text>
</comment>
<gene>
    <name evidence="7" type="primary">rplR</name>
    <name evidence="8" type="ORF">A2903_00290</name>
</gene>
<dbReference type="GO" id="GO:0008097">
    <property type="term" value="F:5S rRNA binding"/>
    <property type="evidence" value="ECO:0007669"/>
    <property type="project" value="TreeGrafter"/>
</dbReference>
<dbReference type="Gene3D" id="3.30.420.100">
    <property type="match status" value="1"/>
</dbReference>
<dbReference type="GO" id="GO:0006412">
    <property type="term" value="P:translation"/>
    <property type="evidence" value="ECO:0007669"/>
    <property type="project" value="UniProtKB-UniRule"/>
</dbReference>
<sequence length="116" mass="13095">MKTTNIKQEKRIRLKRKIRSKINGTPLRPRLSVFKSNMHIYAQIIDDVTGKTLLATSDMKETKGTYRERAIIVGKAIAEEAIKKGIKNVVFDRNGYKYTGHIAALADASRESGLTF</sequence>
<dbReference type="Pfam" id="PF00861">
    <property type="entry name" value="Ribosomal_L18p"/>
    <property type="match status" value="1"/>
</dbReference>
<name>A0A1F6WPQ0_9BACT</name>
<evidence type="ECO:0000256" key="2">
    <source>
        <dbReference type="ARBA" id="ARBA00022730"/>
    </source>
</evidence>
<evidence type="ECO:0000256" key="4">
    <source>
        <dbReference type="ARBA" id="ARBA00022980"/>
    </source>
</evidence>
<protein>
    <recommendedName>
        <fullName evidence="6 7">Large ribosomal subunit protein uL18</fullName>
    </recommendedName>
</protein>
<evidence type="ECO:0000256" key="5">
    <source>
        <dbReference type="ARBA" id="ARBA00023274"/>
    </source>
</evidence>
<keyword evidence="3 7" id="KW-0694">RNA-binding</keyword>
<dbReference type="CDD" id="cd00432">
    <property type="entry name" value="Ribosomal_L18_L5e"/>
    <property type="match status" value="1"/>
</dbReference>
<keyword evidence="5 7" id="KW-0687">Ribonucleoprotein</keyword>
<dbReference type="PANTHER" id="PTHR12899:SF3">
    <property type="entry name" value="LARGE RIBOSOMAL SUBUNIT PROTEIN UL18M"/>
    <property type="match status" value="1"/>
</dbReference>
<accession>A0A1F6WPQ0</accession>
<dbReference type="InterPro" id="IPR005484">
    <property type="entry name" value="Ribosomal_uL18_bac/plant/anim"/>
</dbReference>
<comment type="function">
    <text evidence="7">This is one of the proteins that bind and probably mediate the attachment of the 5S RNA into the large ribosomal subunit, where it forms part of the central protuberance.</text>
</comment>
<comment type="subunit">
    <text evidence="7">Part of the 50S ribosomal subunit; part of the 5S rRNA/L5/L18/L25 subcomplex. Contacts the 5S and 23S rRNAs.</text>
</comment>
<evidence type="ECO:0000313" key="8">
    <source>
        <dbReference type="EMBL" id="OGI83837.1"/>
    </source>
</evidence>
<evidence type="ECO:0000256" key="3">
    <source>
        <dbReference type="ARBA" id="ARBA00022884"/>
    </source>
</evidence>
<dbReference type="NCBIfam" id="TIGR00060">
    <property type="entry name" value="L18_bact"/>
    <property type="match status" value="1"/>
</dbReference>
<keyword evidence="4 7" id="KW-0689">Ribosomal protein</keyword>
<dbReference type="EMBL" id="MFUO01000019">
    <property type="protein sequence ID" value="OGI83837.1"/>
    <property type="molecule type" value="Genomic_DNA"/>
</dbReference>
<comment type="caution">
    <text evidence="8">The sequence shown here is derived from an EMBL/GenBank/DDBJ whole genome shotgun (WGS) entry which is preliminary data.</text>
</comment>
<dbReference type="GO" id="GO:0022625">
    <property type="term" value="C:cytosolic large ribosomal subunit"/>
    <property type="evidence" value="ECO:0007669"/>
    <property type="project" value="TreeGrafter"/>
</dbReference>
<dbReference type="SUPFAM" id="SSF53137">
    <property type="entry name" value="Translational machinery components"/>
    <property type="match status" value="1"/>
</dbReference>
<evidence type="ECO:0000256" key="1">
    <source>
        <dbReference type="ARBA" id="ARBA00007116"/>
    </source>
</evidence>
<dbReference type="STRING" id="1801764.A2903_00290"/>
<dbReference type="HAMAP" id="MF_01337_B">
    <property type="entry name" value="Ribosomal_uL18_B"/>
    <property type="match status" value="1"/>
</dbReference>
<dbReference type="FunFam" id="3.30.420.100:FF:000001">
    <property type="entry name" value="50S ribosomal protein L18"/>
    <property type="match status" value="1"/>
</dbReference>
<proteinExistence type="inferred from homology"/>
<evidence type="ECO:0000313" key="9">
    <source>
        <dbReference type="Proteomes" id="UP000178184"/>
    </source>
</evidence>
<dbReference type="PANTHER" id="PTHR12899">
    <property type="entry name" value="39S RIBOSOMAL PROTEIN L18, MITOCHONDRIAL"/>
    <property type="match status" value="1"/>
</dbReference>